<dbReference type="GO" id="GO:0012505">
    <property type="term" value="C:endomembrane system"/>
    <property type="evidence" value="ECO:0007669"/>
    <property type="project" value="UniProtKB-SubCell"/>
</dbReference>
<dbReference type="InterPro" id="IPR050122">
    <property type="entry name" value="RTK"/>
</dbReference>
<dbReference type="InterPro" id="IPR007110">
    <property type="entry name" value="Ig-like_dom"/>
</dbReference>
<evidence type="ECO:0000256" key="10">
    <source>
        <dbReference type="ARBA" id="ARBA00023136"/>
    </source>
</evidence>
<evidence type="ECO:0000256" key="14">
    <source>
        <dbReference type="ARBA" id="ARBA00023180"/>
    </source>
</evidence>
<dbReference type="GO" id="GO:0043235">
    <property type="term" value="C:receptor complex"/>
    <property type="evidence" value="ECO:0007669"/>
    <property type="project" value="TreeGrafter"/>
</dbReference>
<feature type="region of interest" description="Disordered" evidence="18">
    <location>
        <begin position="689"/>
        <end position="712"/>
    </location>
</feature>
<evidence type="ECO:0000256" key="9">
    <source>
        <dbReference type="ARBA" id="ARBA00022989"/>
    </source>
</evidence>
<evidence type="ECO:0000256" key="13">
    <source>
        <dbReference type="ARBA" id="ARBA00023170"/>
    </source>
</evidence>
<comment type="subcellular location">
    <subcellularLocation>
        <location evidence="2">Endomembrane system</location>
    </subcellularLocation>
    <subcellularLocation>
        <location evidence="1">Membrane</location>
        <topology evidence="1">Single-pass membrane protein</topology>
    </subcellularLocation>
</comment>
<feature type="transmembrane region" description="Helical" evidence="19">
    <location>
        <begin position="283"/>
        <end position="307"/>
    </location>
</feature>
<evidence type="ECO:0000313" key="23">
    <source>
        <dbReference type="Proteomes" id="UP000549394"/>
    </source>
</evidence>
<dbReference type="GO" id="GO:0005524">
    <property type="term" value="F:ATP binding"/>
    <property type="evidence" value="ECO:0007669"/>
    <property type="project" value="UniProtKB-UniRule"/>
</dbReference>
<dbReference type="SUPFAM" id="SSF48726">
    <property type="entry name" value="Immunoglobulin"/>
    <property type="match status" value="2"/>
</dbReference>
<keyword evidence="13" id="KW-0675">Receptor</keyword>
<dbReference type="InterPro" id="IPR001245">
    <property type="entry name" value="Ser-Thr/Tyr_kinase_cat_dom"/>
</dbReference>
<dbReference type="Gene3D" id="1.10.510.10">
    <property type="entry name" value="Transferase(Phosphotransferase) domain 1"/>
    <property type="match status" value="1"/>
</dbReference>
<feature type="binding site" evidence="17">
    <location>
        <position position="419"/>
    </location>
    <ligand>
        <name>ATP</name>
        <dbReference type="ChEBI" id="CHEBI:30616"/>
    </ligand>
</feature>
<dbReference type="SMART" id="SM00219">
    <property type="entry name" value="TyrKc"/>
    <property type="match status" value="1"/>
</dbReference>
<evidence type="ECO:0000256" key="2">
    <source>
        <dbReference type="ARBA" id="ARBA00004308"/>
    </source>
</evidence>
<dbReference type="AlphaFoldDB" id="A0A7I8VYQ8"/>
<keyword evidence="10 19" id="KW-0472">Membrane</keyword>
<dbReference type="GO" id="GO:0004714">
    <property type="term" value="F:transmembrane receptor protein tyrosine kinase activity"/>
    <property type="evidence" value="ECO:0007669"/>
    <property type="project" value="UniProtKB-EC"/>
</dbReference>
<evidence type="ECO:0000259" key="20">
    <source>
        <dbReference type="PROSITE" id="PS50011"/>
    </source>
</evidence>
<evidence type="ECO:0000256" key="11">
    <source>
        <dbReference type="ARBA" id="ARBA00023137"/>
    </source>
</evidence>
<dbReference type="Gene3D" id="3.30.200.20">
    <property type="entry name" value="Phosphorylase Kinase, domain 1"/>
    <property type="match status" value="1"/>
</dbReference>
<keyword evidence="4" id="KW-0808">Transferase</keyword>
<evidence type="ECO:0000256" key="6">
    <source>
        <dbReference type="ARBA" id="ARBA00022741"/>
    </source>
</evidence>
<evidence type="ECO:0000256" key="17">
    <source>
        <dbReference type="PROSITE-ProRule" id="PRU10141"/>
    </source>
</evidence>
<dbReference type="GO" id="GO:0007169">
    <property type="term" value="P:cell surface receptor protein tyrosine kinase signaling pathway"/>
    <property type="evidence" value="ECO:0007669"/>
    <property type="project" value="TreeGrafter"/>
</dbReference>
<dbReference type="GO" id="GO:0048468">
    <property type="term" value="P:cell development"/>
    <property type="evidence" value="ECO:0007669"/>
    <property type="project" value="UniProtKB-ARBA"/>
</dbReference>
<keyword evidence="8 17" id="KW-0067">ATP-binding</keyword>
<dbReference type="InterPro" id="IPR008266">
    <property type="entry name" value="Tyr_kinase_AS"/>
</dbReference>
<evidence type="ECO:0000256" key="8">
    <source>
        <dbReference type="ARBA" id="ARBA00022840"/>
    </source>
</evidence>
<evidence type="ECO:0000256" key="15">
    <source>
        <dbReference type="ARBA" id="ARBA00023319"/>
    </source>
</evidence>
<dbReference type="PROSITE" id="PS00109">
    <property type="entry name" value="PROTEIN_KINASE_TYR"/>
    <property type="match status" value="1"/>
</dbReference>
<dbReference type="InterPro" id="IPR013098">
    <property type="entry name" value="Ig_I-set"/>
</dbReference>
<dbReference type="SUPFAM" id="SSF56112">
    <property type="entry name" value="Protein kinase-like (PK-like)"/>
    <property type="match status" value="1"/>
</dbReference>
<dbReference type="InterPro" id="IPR011009">
    <property type="entry name" value="Kinase-like_dom_sf"/>
</dbReference>
<dbReference type="Proteomes" id="UP000549394">
    <property type="component" value="Unassembled WGS sequence"/>
</dbReference>
<dbReference type="PROSITE" id="PS50011">
    <property type="entry name" value="PROTEIN_KINASE_DOM"/>
    <property type="match status" value="1"/>
</dbReference>
<evidence type="ECO:0000256" key="19">
    <source>
        <dbReference type="SAM" id="Phobius"/>
    </source>
</evidence>
<evidence type="ECO:0000313" key="22">
    <source>
        <dbReference type="EMBL" id="CAD5121457.1"/>
    </source>
</evidence>
<accession>A0A7I8VYQ8</accession>
<dbReference type="InterPro" id="IPR000719">
    <property type="entry name" value="Prot_kinase_dom"/>
</dbReference>
<dbReference type="EC" id="2.7.10.1" evidence="3"/>
<evidence type="ECO:0000256" key="3">
    <source>
        <dbReference type="ARBA" id="ARBA00011902"/>
    </source>
</evidence>
<feature type="compositionally biased region" description="Polar residues" evidence="18">
    <location>
        <begin position="689"/>
        <end position="699"/>
    </location>
</feature>
<name>A0A7I8VYQ8_9ANNE</name>
<dbReference type="EMBL" id="CAJFCJ010000014">
    <property type="protein sequence ID" value="CAD5121457.1"/>
    <property type="molecule type" value="Genomic_DNA"/>
</dbReference>
<dbReference type="CDD" id="cd00192">
    <property type="entry name" value="PTKc"/>
    <property type="match status" value="1"/>
</dbReference>
<keyword evidence="6 17" id="KW-0547">Nucleotide-binding</keyword>
<evidence type="ECO:0000256" key="1">
    <source>
        <dbReference type="ARBA" id="ARBA00004167"/>
    </source>
</evidence>
<keyword evidence="23" id="KW-1185">Reference proteome</keyword>
<proteinExistence type="predicted"/>
<dbReference type="PROSITE" id="PS50835">
    <property type="entry name" value="IG_LIKE"/>
    <property type="match status" value="1"/>
</dbReference>
<keyword evidence="9 19" id="KW-1133">Transmembrane helix</keyword>
<dbReference type="InterPro" id="IPR020635">
    <property type="entry name" value="Tyr_kinase_cat_dom"/>
</dbReference>
<dbReference type="FunFam" id="1.10.510.10:FF:001512">
    <property type="entry name" value="Receptor tyrosine-protein kinase erbB-2"/>
    <property type="match status" value="1"/>
</dbReference>
<keyword evidence="15" id="KW-0393">Immunoglobulin domain</keyword>
<dbReference type="PANTHER" id="PTHR24416">
    <property type="entry name" value="TYROSINE-PROTEIN KINASE RECEPTOR"/>
    <property type="match status" value="1"/>
</dbReference>
<protein>
    <recommendedName>
        <fullName evidence="3">receptor protein-tyrosine kinase</fullName>
        <ecNumber evidence="3">2.7.10.1</ecNumber>
    </recommendedName>
</protein>
<dbReference type="GO" id="GO:0005886">
    <property type="term" value="C:plasma membrane"/>
    <property type="evidence" value="ECO:0007669"/>
    <property type="project" value="TreeGrafter"/>
</dbReference>
<evidence type="ECO:0000259" key="21">
    <source>
        <dbReference type="PROSITE" id="PS50835"/>
    </source>
</evidence>
<sequence length="712" mass="81877">MTVLNAIEIDKYRCFTCTAMNHNLQLTSKKNCIFVQDHEVHWKESKSPDTISKTIVETLGSNLTLNCPYTYLGKQSDIKRSWFFGETLLTTKKKSGRYDFPLSIIKQFRARFEKPFRKPFVYIKKKTMSINSVDQYFTGIYKCEVKNKRSNKKLTYIYDVQIVAPHMTSPVFTHASPNTTVKVGGRFVLTVDIWSDDHPLVRWFHNPKTENFEKEKPFKMNDISDTTPLKHVVENATLSDTGRYVVVASNNMGSRMVEMFVKVENLTTPRAVKIEQSVQISRYPFYIVFIAGGILLIFSFAFVWYFFQHKRVYTTMKQIVVMRPNHVYQVTDEFNRNLVNDVVVSLQPLTRAQWMKRKKNALYGTSIAHIPIEHDWKVSYKRLEFSELLGEGAFGQVYKASLKPKKKTSKVNSRFVAVKQLKDGASDEEVIELVKEIETMKSLGHHKNVLSFIGQVTDGGKLLMVMEYAPYGNLQEFMRNRRPHLTTEQPVEHFPYLCYRDLVTFARDIACAMTYLESVACLHRDLAARNVLVSDKMVLKIADFGMSRRLNEEDTELKNYYRVHPGGRVPVRWMPPEVLTEGRFTFKADVWSYGVVLWEIGTLGGNPFSDVEPSQLAHELLRGRTLTASPYVAPYLCQTMSNLLSDCLNIDEKMRPCFRELLHKTDYLLESLNGHSGYMNVDGPIRSPSPDSQCFSAGTPSPPYDETTNASI</sequence>
<dbReference type="InterPro" id="IPR017441">
    <property type="entry name" value="Protein_kinase_ATP_BS"/>
</dbReference>
<evidence type="ECO:0000256" key="7">
    <source>
        <dbReference type="ARBA" id="ARBA00022777"/>
    </source>
</evidence>
<comment type="catalytic activity">
    <reaction evidence="16">
        <text>L-tyrosyl-[protein] + ATP = O-phospho-L-tyrosyl-[protein] + ADP + H(+)</text>
        <dbReference type="Rhea" id="RHEA:10596"/>
        <dbReference type="Rhea" id="RHEA-COMP:10136"/>
        <dbReference type="Rhea" id="RHEA-COMP:20101"/>
        <dbReference type="ChEBI" id="CHEBI:15378"/>
        <dbReference type="ChEBI" id="CHEBI:30616"/>
        <dbReference type="ChEBI" id="CHEBI:46858"/>
        <dbReference type="ChEBI" id="CHEBI:61978"/>
        <dbReference type="ChEBI" id="CHEBI:456216"/>
        <dbReference type="EC" id="2.7.10.1"/>
    </reaction>
</comment>
<evidence type="ECO:0000256" key="12">
    <source>
        <dbReference type="ARBA" id="ARBA00023157"/>
    </source>
</evidence>
<evidence type="ECO:0000256" key="5">
    <source>
        <dbReference type="ARBA" id="ARBA00022692"/>
    </source>
</evidence>
<dbReference type="PANTHER" id="PTHR24416:SF611">
    <property type="entry name" value="TYROSINE-PROTEIN KINASE TRANSMEMBRANE RECEPTOR ROR"/>
    <property type="match status" value="1"/>
</dbReference>
<dbReference type="InterPro" id="IPR036179">
    <property type="entry name" value="Ig-like_dom_sf"/>
</dbReference>
<feature type="domain" description="Protein kinase" evidence="20">
    <location>
        <begin position="383"/>
        <end position="668"/>
    </location>
</feature>
<feature type="domain" description="Ig-like" evidence="21">
    <location>
        <begin position="48"/>
        <end position="155"/>
    </location>
</feature>
<dbReference type="PROSITE" id="PS00107">
    <property type="entry name" value="PROTEIN_KINASE_ATP"/>
    <property type="match status" value="1"/>
</dbReference>
<gene>
    <name evidence="22" type="ORF">DGYR_LOCUS9407</name>
</gene>
<dbReference type="GO" id="GO:0050793">
    <property type="term" value="P:regulation of developmental process"/>
    <property type="evidence" value="ECO:0007669"/>
    <property type="project" value="UniProtKB-ARBA"/>
</dbReference>
<keyword evidence="12" id="KW-1015">Disulfide bond</keyword>
<dbReference type="OrthoDB" id="5984265at2759"/>
<dbReference type="SMART" id="SM00409">
    <property type="entry name" value="IG"/>
    <property type="match status" value="2"/>
</dbReference>
<evidence type="ECO:0000256" key="16">
    <source>
        <dbReference type="ARBA" id="ARBA00051243"/>
    </source>
</evidence>
<keyword evidence="14" id="KW-0325">Glycoprotein</keyword>
<dbReference type="Gene3D" id="2.60.40.10">
    <property type="entry name" value="Immunoglobulins"/>
    <property type="match status" value="2"/>
</dbReference>
<keyword evidence="5 19" id="KW-0812">Transmembrane</keyword>
<dbReference type="PRINTS" id="PR00109">
    <property type="entry name" value="TYRKINASE"/>
</dbReference>
<dbReference type="Pfam" id="PF07679">
    <property type="entry name" value="I-set"/>
    <property type="match status" value="1"/>
</dbReference>
<organism evidence="22 23">
    <name type="scientific">Dimorphilus gyrociliatus</name>
    <dbReference type="NCBI Taxonomy" id="2664684"/>
    <lineage>
        <taxon>Eukaryota</taxon>
        <taxon>Metazoa</taxon>
        <taxon>Spiralia</taxon>
        <taxon>Lophotrochozoa</taxon>
        <taxon>Annelida</taxon>
        <taxon>Polychaeta</taxon>
        <taxon>Polychaeta incertae sedis</taxon>
        <taxon>Dinophilidae</taxon>
        <taxon>Dimorphilus</taxon>
    </lineage>
</organism>
<dbReference type="InterPro" id="IPR013783">
    <property type="entry name" value="Ig-like_fold"/>
</dbReference>
<dbReference type="Pfam" id="PF07714">
    <property type="entry name" value="PK_Tyr_Ser-Thr"/>
    <property type="match status" value="1"/>
</dbReference>
<dbReference type="GO" id="GO:0030182">
    <property type="term" value="P:neuron differentiation"/>
    <property type="evidence" value="ECO:0007669"/>
    <property type="project" value="UniProtKB-ARBA"/>
</dbReference>
<evidence type="ECO:0000256" key="4">
    <source>
        <dbReference type="ARBA" id="ARBA00022679"/>
    </source>
</evidence>
<comment type="caution">
    <text evidence="22">The sequence shown here is derived from an EMBL/GenBank/DDBJ whole genome shotgun (WGS) entry which is preliminary data.</text>
</comment>
<evidence type="ECO:0000256" key="18">
    <source>
        <dbReference type="SAM" id="MobiDB-lite"/>
    </source>
</evidence>
<dbReference type="InterPro" id="IPR003599">
    <property type="entry name" value="Ig_sub"/>
</dbReference>
<keyword evidence="11" id="KW-0829">Tyrosine-protein kinase</keyword>
<reference evidence="22 23" key="1">
    <citation type="submission" date="2020-08" db="EMBL/GenBank/DDBJ databases">
        <authorList>
            <person name="Hejnol A."/>
        </authorList>
    </citation>
    <scope>NUCLEOTIDE SEQUENCE [LARGE SCALE GENOMIC DNA]</scope>
</reference>
<keyword evidence="7" id="KW-0418">Kinase</keyword>